<feature type="non-terminal residue" evidence="1">
    <location>
        <position position="54"/>
    </location>
</feature>
<reference evidence="1 2" key="1">
    <citation type="submission" date="2019-11" db="EMBL/GenBank/DDBJ databases">
        <title>Whole genome sequence of Oryza granulata.</title>
        <authorList>
            <person name="Li W."/>
        </authorList>
    </citation>
    <scope>NUCLEOTIDE SEQUENCE [LARGE SCALE GENOMIC DNA]</scope>
    <source>
        <strain evidence="2">cv. Menghai</strain>
        <tissue evidence="1">Leaf</tissue>
    </source>
</reference>
<accession>A0A6G1E8Q9</accession>
<gene>
    <name evidence="1" type="ORF">E2562_037838</name>
</gene>
<dbReference type="Proteomes" id="UP000479710">
    <property type="component" value="Unassembled WGS sequence"/>
</dbReference>
<dbReference type="EMBL" id="SPHZ02000005">
    <property type="protein sequence ID" value="KAF0920956.1"/>
    <property type="molecule type" value="Genomic_DNA"/>
</dbReference>
<proteinExistence type="predicted"/>
<comment type="caution">
    <text evidence="1">The sequence shown here is derived from an EMBL/GenBank/DDBJ whole genome shotgun (WGS) entry which is preliminary data.</text>
</comment>
<evidence type="ECO:0000313" key="2">
    <source>
        <dbReference type="Proteomes" id="UP000479710"/>
    </source>
</evidence>
<protein>
    <submittedName>
        <fullName evidence="1">Uncharacterized protein</fullName>
    </submittedName>
</protein>
<organism evidence="1 2">
    <name type="scientific">Oryza meyeriana var. granulata</name>
    <dbReference type="NCBI Taxonomy" id="110450"/>
    <lineage>
        <taxon>Eukaryota</taxon>
        <taxon>Viridiplantae</taxon>
        <taxon>Streptophyta</taxon>
        <taxon>Embryophyta</taxon>
        <taxon>Tracheophyta</taxon>
        <taxon>Spermatophyta</taxon>
        <taxon>Magnoliopsida</taxon>
        <taxon>Liliopsida</taxon>
        <taxon>Poales</taxon>
        <taxon>Poaceae</taxon>
        <taxon>BOP clade</taxon>
        <taxon>Oryzoideae</taxon>
        <taxon>Oryzeae</taxon>
        <taxon>Oryzinae</taxon>
        <taxon>Oryza</taxon>
        <taxon>Oryza meyeriana</taxon>
    </lineage>
</organism>
<sequence length="54" mass="5862">MWRPERTEAVDVEESGRFGAGEKNILNKFSARSRGTTDLSSAANIAMLALPVPL</sequence>
<keyword evidence="2" id="KW-1185">Reference proteome</keyword>
<dbReference type="AlphaFoldDB" id="A0A6G1E8Q9"/>
<name>A0A6G1E8Q9_9ORYZ</name>
<evidence type="ECO:0000313" key="1">
    <source>
        <dbReference type="EMBL" id="KAF0920956.1"/>
    </source>
</evidence>